<dbReference type="Proteomes" id="UP000053257">
    <property type="component" value="Unassembled WGS sequence"/>
</dbReference>
<organism evidence="2 3">
    <name type="scientific">Phlebiopsis gigantea (strain 11061_1 CR5-6)</name>
    <name type="common">White-rot fungus</name>
    <name type="synonym">Peniophora gigantea</name>
    <dbReference type="NCBI Taxonomy" id="745531"/>
    <lineage>
        <taxon>Eukaryota</taxon>
        <taxon>Fungi</taxon>
        <taxon>Dikarya</taxon>
        <taxon>Basidiomycota</taxon>
        <taxon>Agaricomycotina</taxon>
        <taxon>Agaricomycetes</taxon>
        <taxon>Polyporales</taxon>
        <taxon>Phanerochaetaceae</taxon>
        <taxon>Phlebiopsis</taxon>
    </lineage>
</organism>
<reference evidence="2 3" key="1">
    <citation type="journal article" date="2014" name="PLoS Genet.">
        <title>Analysis of the Phlebiopsis gigantea genome, transcriptome and secretome provides insight into its pioneer colonization strategies of wood.</title>
        <authorList>
            <person name="Hori C."/>
            <person name="Ishida T."/>
            <person name="Igarashi K."/>
            <person name="Samejima M."/>
            <person name="Suzuki H."/>
            <person name="Master E."/>
            <person name="Ferreira P."/>
            <person name="Ruiz-Duenas F.J."/>
            <person name="Held B."/>
            <person name="Canessa P."/>
            <person name="Larrondo L.F."/>
            <person name="Schmoll M."/>
            <person name="Druzhinina I.S."/>
            <person name="Kubicek C.P."/>
            <person name="Gaskell J.A."/>
            <person name="Kersten P."/>
            <person name="St John F."/>
            <person name="Glasner J."/>
            <person name="Sabat G."/>
            <person name="Splinter BonDurant S."/>
            <person name="Syed K."/>
            <person name="Yadav J."/>
            <person name="Mgbeahuruike A.C."/>
            <person name="Kovalchuk A."/>
            <person name="Asiegbu F.O."/>
            <person name="Lackner G."/>
            <person name="Hoffmeister D."/>
            <person name="Rencoret J."/>
            <person name="Gutierrez A."/>
            <person name="Sun H."/>
            <person name="Lindquist E."/>
            <person name="Barry K."/>
            <person name="Riley R."/>
            <person name="Grigoriev I.V."/>
            <person name="Henrissat B."/>
            <person name="Kues U."/>
            <person name="Berka R.M."/>
            <person name="Martinez A.T."/>
            <person name="Covert S.F."/>
            <person name="Blanchette R.A."/>
            <person name="Cullen D."/>
        </authorList>
    </citation>
    <scope>NUCLEOTIDE SEQUENCE [LARGE SCALE GENOMIC DNA]</scope>
    <source>
        <strain evidence="2 3">11061_1 CR5-6</strain>
    </source>
</reference>
<keyword evidence="3" id="KW-1185">Reference proteome</keyword>
<name>A0A0C3RXN8_PHLG1</name>
<evidence type="ECO:0000313" key="2">
    <source>
        <dbReference type="EMBL" id="KIP06711.1"/>
    </source>
</evidence>
<evidence type="ECO:0000256" key="1">
    <source>
        <dbReference type="SAM" id="MobiDB-lite"/>
    </source>
</evidence>
<proteinExistence type="predicted"/>
<feature type="region of interest" description="Disordered" evidence="1">
    <location>
        <begin position="1"/>
        <end position="20"/>
    </location>
</feature>
<sequence length="238" mass="26593">MASSKSDPVQKSLERVRKAGTPDPGDLYVIHSAGRLAEAFIVPRKPPIEEQSAITSEYLARNLAPAALGGTNYFLPVYGTDFDDQLPFIPFVSKDGLGFYTIAEWWGKTKMEESANLEAFPSFESKKYYLLWEISNIARYKEQCNAETRMTLGARIAARTWCWWRDCVQPQNLSPENPFCLGLPGPEGIALENLLLVGLAPILRGKGSMYTVLLGYTSAENEQFSPNPVPRSAIRYFL</sequence>
<dbReference type="HOGENOM" id="CLU_1166213_0_0_1"/>
<evidence type="ECO:0000313" key="3">
    <source>
        <dbReference type="Proteomes" id="UP000053257"/>
    </source>
</evidence>
<protein>
    <submittedName>
        <fullName evidence="2">Uncharacterized protein</fullName>
    </submittedName>
</protein>
<gene>
    <name evidence="2" type="ORF">PHLGIDRAFT_448875</name>
</gene>
<dbReference type="AlphaFoldDB" id="A0A0C3RXN8"/>
<dbReference type="EMBL" id="KN840512">
    <property type="protein sequence ID" value="KIP06711.1"/>
    <property type="molecule type" value="Genomic_DNA"/>
</dbReference>
<accession>A0A0C3RXN8</accession>